<name>A0A0A9H8C9_ARUDO</name>
<dbReference type="EMBL" id="GBRH01164426">
    <property type="protein sequence ID" value="JAE33470.1"/>
    <property type="molecule type" value="Transcribed_RNA"/>
</dbReference>
<organism evidence="1">
    <name type="scientific">Arundo donax</name>
    <name type="common">Giant reed</name>
    <name type="synonym">Donax arundinaceus</name>
    <dbReference type="NCBI Taxonomy" id="35708"/>
    <lineage>
        <taxon>Eukaryota</taxon>
        <taxon>Viridiplantae</taxon>
        <taxon>Streptophyta</taxon>
        <taxon>Embryophyta</taxon>
        <taxon>Tracheophyta</taxon>
        <taxon>Spermatophyta</taxon>
        <taxon>Magnoliopsida</taxon>
        <taxon>Liliopsida</taxon>
        <taxon>Poales</taxon>
        <taxon>Poaceae</taxon>
        <taxon>PACMAD clade</taxon>
        <taxon>Arundinoideae</taxon>
        <taxon>Arundineae</taxon>
        <taxon>Arundo</taxon>
    </lineage>
</organism>
<proteinExistence type="predicted"/>
<accession>A0A0A9H8C9</accession>
<protein>
    <submittedName>
        <fullName evidence="1">Uncharacterized protein</fullName>
    </submittedName>
</protein>
<sequence length="22" mass="2486">MKHNINELGKTLLPNPIYFSGV</sequence>
<dbReference type="AlphaFoldDB" id="A0A0A9H8C9"/>
<reference evidence="1" key="1">
    <citation type="submission" date="2014-09" db="EMBL/GenBank/DDBJ databases">
        <authorList>
            <person name="Magalhaes I.L.F."/>
            <person name="Oliveira U."/>
            <person name="Santos F.R."/>
            <person name="Vidigal T.H.D.A."/>
            <person name="Brescovit A.D."/>
            <person name="Santos A.J."/>
        </authorList>
    </citation>
    <scope>NUCLEOTIDE SEQUENCE</scope>
    <source>
        <tissue evidence="1">Shoot tissue taken approximately 20 cm above the soil surface</tissue>
    </source>
</reference>
<reference evidence="1" key="2">
    <citation type="journal article" date="2015" name="Data Brief">
        <title>Shoot transcriptome of the giant reed, Arundo donax.</title>
        <authorList>
            <person name="Barrero R.A."/>
            <person name="Guerrero F.D."/>
            <person name="Moolhuijzen P."/>
            <person name="Goolsby J.A."/>
            <person name="Tidwell J."/>
            <person name="Bellgard S.E."/>
            <person name="Bellgard M.I."/>
        </authorList>
    </citation>
    <scope>NUCLEOTIDE SEQUENCE</scope>
    <source>
        <tissue evidence="1">Shoot tissue taken approximately 20 cm above the soil surface</tissue>
    </source>
</reference>
<evidence type="ECO:0000313" key="1">
    <source>
        <dbReference type="EMBL" id="JAE33470.1"/>
    </source>
</evidence>